<reference evidence="4" key="1">
    <citation type="submission" date="2016-10" db="EMBL/GenBank/DDBJ databases">
        <authorList>
            <person name="Varghese N."/>
            <person name="Submissions S."/>
        </authorList>
    </citation>
    <scope>NUCLEOTIDE SEQUENCE [LARGE SCALE GENOMIC DNA]</scope>
    <source>
        <strain evidence="4">XBD2006</strain>
    </source>
</reference>
<dbReference type="AlphaFoldDB" id="A0A1G5F6C4"/>
<dbReference type="Proteomes" id="UP000183047">
    <property type="component" value="Unassembled WGS sequence"/>
</dbReference>
<accession>A0A1G5F6C4</accession>
<dbReference type="EMBL" id="FMUR01000013">
    <property type="protein sequence ID" value="SCY34641.1"/>
    <property type="molecule type" value="Genomic_DNA"/>
</dbReference>
<dbReference type="GO" id="GO:0008610">
    <property type="term" value="P:lipid biosynthetic process"/>
    <property type="evidence" value="ECO:0007669"/>
    <property type="project" value="TreeGrafter"/>
</dbReference>
<dbReference type="PANTHER" id="PTHR11487:SF0">
    <property type="entry name" value="S-ACYL FATTY ACID SYNTHASE THIOESTERASE, MEDIUM CHAIN"/>
    <property type="match status" value="1"/>
</dbReference>
<dbReference type="RefSeq" id="WP_026667923.1">
    <property type="nucleotide sequence ID" value="NZ_FMUR01000013.1"/>
</dbReference>
<feature type="domain" description="Thioesterase" evidence="2">
    <location>
        <begin position="23"/>
        <end position="232"/>
    </location>
</feature>
<proteinExistence type="inferred from homology"/>
<dbReference type="Gene3D" id="3.40.50.1820">
    <property type="entry name" value="alpha/beta hydrolase"/>
    <property type="match status" value="1"/>
</dbReference>
<evidence type="ECO:0000259" key="2">
    <source>
        <dbReference type="Pfam" id="PF00975"/>
    </source>
</evidence>
<dbReference type="InterPro" id="IPR029058">
    <property type="entry name" value="AB_hydrolase_fold"/>
</dbReference>
<name>A0A1G5F6C4_9FIRM</name>
<protein>
    <submittedName>
        <fullName evidence="3">Surfactin synthase thioesterase subunit</fullName>
    </submittedName>
</protein>
<gene>
    <name evidence="3" type="ORF">SAMN02910451_02274</name>
</gene>
<sequence length="253" mass="29082">MYKHKVWFPFSEKLETKQDGVMVFCFHHAGGSAAVYKKWTDINDRNIAFIPIELPGKGCRIDEEPICDMKKLTDQLAEAIDEFSDGRKIVFYGHSMGAAIAFKTAHTMQTHCDTKPELLIVSGRHSPCISIVDRYTTDMDDSMLVKELEVMGGTPKEILENEELMQFLIPRVKNDYKLNESFVYNGEIVGIPIEAYAGSKDYDATIEMMDEWENVTTIGMKKKEFEGEHFFPFDLGKEYELELKAHIYHQIQD</sequence>
<dbReference type="Pfam" id="PF00975">
    <property type="entry name" value="Thioesterase"/>
    <property type="match status" value="1"/>
</dbReference>
<keyword evidence="4" id="KW-1185">Reference proteome</keyword>
<evidence type="ECO:0000313" key="4">
    <source>
        <dbReference type="Proteomes" id="UP000183047"/>
    </source>
</evidence>
<evidence type="ECO:0000313" key="3">
    <source>
        <dbReference type="EMBL" id="SCY34641.1"/>
    </source>
</evidence>
<dbReference type="InterPro" id="IPR001031">
    <property type="entry name" value="Thioesterase"/>
</dbReference>
<dbReference type="PANTHER" id="PTHR11487">
    <property type="entry name" value="THIOESTERASE"/>
    <property type="match status" value="1"/>
</dbReference>
<dbReference type="InterPro" id="IPR012223">
    <property type="entry name" value="TEII"/>
</dbReference>
<organism evidence="3 4">
    <name type="scientific">Butyrivibrio hungatei</name>
    <dbReference type="NCBI Taxonomy" id="185008"/>
    <lineage>
        <taxon>Bacteria</taxon>
        <taxon>Bacillati</taxon>
        <taxon>Bacillota</taxon>
        <taxon>Clostridia</taxon>
        <taxon>Lachnospirales</taxon>
        <taxon>Lachnospiraceae</taxon>
        <taxon>Butyrivibrio</taxon>
    </lineage>
</organism>
<comment type="similarity">
    <text evidence="1">Belongs to the thioesterase family.</text>
</comment>
<dbReference type="SUPFAM" id="SSF53474">
    <property type="entry name" value="alpha/beta-Hydrolases"/>
    <property type="match status" value="1"/>
</dbReference>
<evidence type="ECO:0000256" key="1">
    <source>
        <dbReference type="ARBA" id="ARBA00007169"/>
    </source>
</evidence>